<feature type="compositionally biased region" description="Basic and acidic residues" evidence="1">
    <location>
        <begin position="16"/>
        <end position="35"/>
    </location>
</feature>
<reference evidence="2 3" key="1">
    <citation type="submission" date="2021-06" db="EMBL/GenBank/DDBJ databases">
        <authorList>
            <person name="Kallberg Y."/>
            <person name="Tangrot J."/>
            <person name="Rosling A."/>
        </authorList>
    </citation>
    <scope>NUCLEOTIDE SEQUENCE [LARGE SCALE GENOMIC DNA]</scope>
    <source>
        <strain evidence="2 3">120-4 pot B 10/14</strain>
    </source>
</reference>
<comment type="caution">
    <text evidence="2">The sequence shown here is derived from an EMBL/GenBank/DDBJ whole genome shotgun (WGS) entry which is preliminary data.</text>
</comment>
<accession>A0ABN7XGR3</accession>
<sequence length="80" mass="9315">PTYMVEDDDTYSVFEEPPRSDKSPPRSDESPINKGDFDVCQICKKKNIDIRYTYDSSTGNMLGYLWSKHQIDKNHPEPLM</sequence>
<keyword evidence="3" id="KW-1185">Reference proteome</keyword>
<evidence type="ECO:0000313" key="3">
    <source>
        <dbReference type="Proteomes" id="UP000789901"/>
    </source>
</evidence>
<organism evidence="2 3">
    <name type="scientific">Gigaspora margarita</name>
    <dbReference type="NCBI Taxonomy" id="4874"/>
    <lineage>
        <taxon>Eukaryota</taxon>
        <taxon>Fungi</taxon>
        <taxon>Fungi incertae sedis</taxon>
        <taxon>Mucoromycota</taxon>
        <taxon>Glomeromycotina</taxon>
        <taxon>Glomeromycetes</taxon>
        <taxon>Diversisporales</taxon>
        <taxon>Gigasporaceae</taxon>
        <taxon>Gigaspora</taxon>
    </lineage>
</organism>
<evidence type="ECO:0000313" key="2">
    <source>
        <dbReference type="EMBL" id="CAG8854142.1"/>
    </source>
</evidence>
<feature type="compositionally biased region" description="Acidic residues" evidence="1">
    <location>
        <begin position="1"/>
        <end position="10"/>
    </location>
</feature>
<feature type="non-terminal residue" evidence="2">
    <location>
        <position position="80"/>
    </location>
</feature>
<dbReference type="EMBL" id="CAJVQB010133933">
    <property type="protein sequence ID" value="CAG8854142.1"/>
    <property type="molecule type" value="Genomic_DNA"/>
</dbReference>
<gene>
    <name evidence="2" type="ORF">GMARGA_LOCUS42963</name>
</gene>
<proteinExistence type="predicted"/>
<feature type="region of interest" description="Disordered" evidence="1">
    <location>
        <begin position="1"/>
        <end position="35"/>
    </location>
</feature>
<name>A0ABN7XGR3_GIGMA</name>
<evidence type="ECO:0000256" key="1">
    <source>
        <dbReference type="SAM" id="MobiDB-lite"/>
    </source>
</evidence>
<protein>
    <submittedName>
        <fullName evidence="2">1750_t:CDS:1</fullName>
    </submittedName>
</protein>
<feature type="non-terminal residue" evidence="2">
    <location>
        <position position="1"/>
    </location>
</feature>
<dbReference type="Proteomes" id="UP000789901">
    <property type="component" value="Unassembled WGS sequence"/>
</dbReference>